<dbReference type="InterPro" id="IPR015659">
    <property type="entry name" value="Proline_oxidase"/>
</dbReference>
<dbReference type="PANTHER" id="PTHR13914">
    <property type="entry name" value="PROLINE OXIDASE"/>
    <property type="match status" value="1"/>
</dbReference>
<dbReference type="Pfam" id="PF01619">
    <property type="entry name" value="Pro_dh"/>
    <property type="match status" value="1"/>
</dbReference>
<feature type="domain" description="Proline dehydrogenase" evidence="11">
    <location>
        <begin position="42"/>
        <end position="299"/>
    </location>
</feature>
<dbReference type="InterPro" id="IPR029041">
    <property type="entry name" value="FAD-linked_oxidoreductase-like"/>
</dbReference>
<feature type="binding site" evidence="10">
    <location>
        <position position="202"/>
    </location>
    <ligand>
        <name>FAD</name>
        <dbReference type="ChEBI" id="CHEBI:57692"/>
    </ligand>
</feature>
<feature type="binding site" evidence="10">
    <location>
        <begin position="188"/>
        <end position="190"/>
    </location>
    <ligand>
        <name>FAD</name>
        <dbReference type="ChEBI" id="CHEBI:57692"/>
    </ligand>
</feature>
<dbReference type="GO" id="GO:0000166">
    <property type="term" value="F:nucleotide binding"/>
    <property type="evidence" value="ECO:0007669"/>
    <property type="project" value="UniProtKB-KW"/>
</dbReference>
<evidence type="ECO:0000256" key="5">
    <source>
        <dbReference type="ARBA" id="ARBA00022827"/>
    </source>
</evidence>
<keyword evidence="4 10" id="KW-0547">Nucleotide-binding</keyword>
<dbReference type="EC" id="1.5.5.2" evidence="2"/>
<organism evidence="12">
    <name type="scientific">Kribbella sp. HUAS MG21</name>
    <dbReference type="NCBI Taxonomy" id="3160966"/>
    <lineage>
        <taxon>Bacteria</taxon>
        <taxon>Bacillati</taxon>
        <taxon>Actinomycetota</taxon>
        <taxon>Actinomycetes</taxon>
        <taxon>Propionibacteriales</taxon>
        <taxon>Kribbellaceae</taxon>
        <taxon>Kribbella</taxon>
    </lineage>
</organism>
<evidence type="ECO:0000259" key="11">
    <source>
        <dbReference type="Pfam" id="PF01619"/>
    </source>
</evidence>
<dbReference type="AlphaFoldDB" id="A0AAU7T7V2"/>
<comment type="catalytic activity">
    <reaction evidence="8">
        <text>L-proline + a quinone = (S)-1-pyrroline-5-carboxylate + a quinol + H(+)</text>
        <dbReference type="Rhea" id="RHEA:23784"/>
        <dbReference type="ChEBI" id="CHEBI:15378"/>
        <dbReference type="ChEBI" id="CHEBI:17388"/>
        <dbReference type="ChEBI" id="CHEBI:24646"/>
        <dbReference type="ChEBI" id="CHEBI:60039"/>
        <dbReference type="ChEBI" id="CHEBI:132124"/>
        <dbReference type="EC" id="1.5.5.2"/>
    </reaction>
</comment>
<evidence type="ECO:0000256" key="10">
    <source>
        <dbReference type="PIRSR" id="PIRSR000196-2"/>
    </source>
</evidence>
<gene>
    <name evidence="12" type="ORF">ABN611_29760</name>
</gene>
<sequence length="306" mass="33457">MYGKLMLSAARRAPVRALLSRGSLNRKVVSRFVAGEDVDAALTAVRQLTGRGLAVTLDYLGEDITDESQAAETVEAYRLLVDRLAETGLADGAEVSVKLSALGQSLGTDGARRSTDRAFALVAHATAHGVDVTFDMEDHTTIDSTLESVRSLRKEFPRVGCVLQSMLFRTEADARDLAHPGSRVRLVKGAYAEPATVAHRRKSDVDLAYVRCLRSLVDGGAYPMVATHDSRLMNIAAKLFADRPDAQGELQMLYGVRPAEQLRRAAAGHTVRVYVPFGTDWYGYFSRRLAERPANLAFFAKSLLTR</sequence>
<feature type="binding site" evidence="10">
    <location>
        <position position="136"/>
    </location>
    <ligand>
        <name>FAD</name>
        <dbReference type="ChEBI" id="CHEBI:57692"/>
    </ligand>
</feature>
<proteinExistence type="predicted"/>
<dbReference type="Gene3D" id="3.20.20.220">
    <property type="match status" value="1"/>
</dbReference>
<evidence type="ECO:0000256" key="7">
    <source>
        <dbReference type="ARBA" id="ARBA00023062"/>
    </source>
</evidence>
<dbReference type="PANTHER" id="PTHR13914:SF0">
    <property type="entry name" value="PROLINE DEHYDROGENASE 1, MITOCHONDRIAL"/>
    <property type="match status" value="1"/>
</dbReference>
<feature type="binding site" evidence="10">
    <location>
        <begin position="227"/>
        <end position="228"/>
    </location>
    <ligand>
        <name>FAD</name>
        <dbReference type="ChEBI" id="CHEBI:57692"/>
    </ligand>
</feature>
<feature type="binding site" evidence="9">
    <location>
        <position position="287"/>
    </location>
    <ligand>
        <name>substrate</name>
    </ligand>
</feature>
<keyword evidence="3" id="KW-0285">Flavoprotein</keyword>
<comment type="cofactor">
    <cofactor evidence="10">
        <name>FAD</name>
        <dbReference type="ChEBI" id="CHEBI:57692"/>
    </cofactor>
    <text evidence="10">Binds 1 FAD per subunit.</text>
</comment>
<protein>
    <recommendedName>
        <fullName evidence="2">proline dehydrogenase</fullName>
        <ecNumber evidence="2">1.5.5.2</ecNumber>
    </recommendedName>
</protein>
<evidence type="ECO:0000256" key="1">
    <source>
        <dbReference type="ARBA" id="ARBA00004739"/>
    </source>
</evidence>
<dbReference type="InterPro" id="IPR008219">
    <property type="entry name" value="PRODH_bac_arc"/>
</dbReference>
<dbReference type="GO" id="GO:0010133">
    <property type="term" value="P:L-proline catabolic process to L-glutamate"/>
    <property type="evidence" value="ECO:0007669"/>
    <property type="project" value="InterPro"/>
</dbReference>
<dbReference type="GO" id="GO:0004657">
    <property type="term" value="F:proline dehydrogenase activity"/>
    <property type="evidence" value="ECO:0007669"/>
    <property type="project" value="UniProtKB-EC"/>
</dbReference>
<evidence type="ECO:0000256" key="8">
    <source>
        <dbReference type="ARBA" id="ARBA00048779"/>
    </source>
</evidence>
<evidence type="ECO:0000256" key="3">
    <source>
        <dbReference type="ARBA" id="ARBA00022630"/>
    </source>
</evidence>
<dbReference type="SUPFAM" id="SSF51730">
    <property type="entry name" value="FAD-linked oxidoreductase"/>
    <property type="match status" value="1"/>
</dbReference>
<reference evidence="12" key="1">
    <citation type="submission" date="2024-06" db="EMBL/GenBank/DDBJ databases">
        <title>Kribbella sp. strain HUAS MG21 genome sequences.</title>
        <authorList>
            <person name="Mo P."/>
        </authorList>
    </citation>
    <scope>NUCLEOTIDE SEQUENCE</scope>
    <source>
        <strain evidence="12">HUAS MG21</strain>
    </source>
</reference>
<dbReference type="InterPro" id="IPR002872">
    <property type="entry name" value="Proline_DH_dom"/>
</dbReference>
<evidence type="ECO:0000256" key="9">
    <source>
        <dbReference type="PIRSR" id="PIRSR000196-1"/>
    </source>
</evidence>
<comment type="pathway">
    <text evidence="1">Amino-acid degradation; L-proline degradation into L-glutamate; L-glutamate from L-proline: step 1/2.</text>
</comment>
<dbReference type="RefSeq" id="WP_350275577.1">
    <property type="nucleotide sequence ID" value="NZ_CP158165.1"/>
</dbReference>
<evidence type="ECO:0000256" key="2">
    <source>
        <dbReference type="ARBA" id="ARBA00012695"/>
    </source>
</evidence>
<feature type="binding site" evidence="9">
    <location>
        <position position="288"/>
    </location>
    <ligand>
        <name>substrate</name>
    </ligand>
</feature>
<accession>A0AAU7T7V2</accession>
<feature type="binding site" evidence="10">
    <location>
        <position position="164"/>
    </location>
    <ligand>
        <name>FAD</name>
        <dbReference type="ChEBI" id="CHEBI:57692"/>
    </ligand>
</feature>
<dbReference type="EMBL" id="CP158165">
    <property type="protein sequence ID" value="XBV22738.1"/>
    <property type="molecule type" value="Genomic_DNA"/>
</dbReference>
<evidence type="ECO:0000256" key="4">
    <source>
        <dbReference type="ARBA" id="ARBA00022741"/>
    </source>
</evidence>
<dbReference type="PIRSF" id="PIRSF000196">
    <property type="entry name" value="Pro_dehydrog"/>
    <property type="match status" value="1"/>
</dbReference>
<keyword evidence="5 10" id="KW-0274">FAD</keyword>
<keyword evidence="7" id="KW-0642">Proline metabolism</keyword>
<evidence type="ECO:0000313" key="12">
    <source>
        <dbReference type="EMBL" id="XBV22738.1"/>
    </source>
</evidence>
<keyword evidence="6" id="KW-0560">Oxidoreductase</keyword>
<feature type="binding site" evidence="9">
    <location>
        <position position="98"/>
    </location>
    <ligand>
        <name>substrate</name>
    </ligand>
</feature>
<name>A0AAU7T7V2_9ACTN</name>
<evidence type="ECO:0000256" key="6">
    <source>
        <dbReference type="ARBA" id="ARBA00023002"/>
    </source>
</evidence>